<accession>W4FER1</accession>
<proteinExistence type="predicted"/>
<feature type="region of interest" description="Disordered" evidence="1">
    <location>
        <begin position="52"/>
        <end position="73"/>
    </location>
</feature>
<gene>
    <name evidence="2" type="ORF">H257_17401</name>
</gene>
<organism evidence="2">
    <name type="scientific">Aphanomyces astaci</name>
    <name type="common">Crayfish plague agent</name>
    <dbReference type="NCBI Taxonomy" id="112090"/>
    <lineage>
        <taxon>Eukaryota</taxon>
        <taxon>Sar</taxon>
        <taxon>Stramenopiles</taxon>
        <taxon>Oomycota</taxon>
        <taxon>Saprolegniomycetes</taxon>
        <taxon>Saprolegniales</taxon>
        <taxon>Verrucalvaceae</taxon>
        <taxon>Aphanomyces</taxon>
    </lineage>
</organism>
<dbReference type="VEuPathDB" id="FungiDB:H257_17401"/>
<name>W4FER1_APHAT</name>
<dbReference type="EMBL" id="KI913219">
    <property type="protein sequence ID" value="ETV65982.1"/>
    <property type="molecule type" value="Genomic_DNA"/>
</dbReference>
<dbReference type="RefSeq" id="XP_009844501.1">
    <property type="nucleotide sequence ID" value="XM_009846199.1"/>
</dbReference>
<dbReference type="AlphaFoldDB" id="W4FER1"/>
<sequence>MCSRPPFVVRLKDVYNDGSENSVAAQVAADVSVAALSFLAAISRLRDDLRTATSATGSDTSAPGGDEDEKSSPTWPTFDYNLRVIWPFSHAYVHNIFQPDFRLETTEVSRQSRFNFDVL</sequence>
<feature type="compositionally biased region" description="Low complexity" evidence="1">
    <location>
        <begin position="52"/>
        <end position="64"/>
    </location>
</feature>
<reference evidence="2" key="1">
    <citation type="submission" date="2013-12" db="EMBL/GenBank/DDBJ databases">
        <title>The Genome Sequence of Aphanomyces astaci APO3.</title>
        <authorList>
            <consortium name="The Broad Institute Genomics Platform"/>
            <person name="Russ C."/>
            <person name="Tyler B."/>
            <person name="van West P."/>
            <person name="Dieguez-Uribeondo J."/>
            <person name="Young S.K."/>
            <person name="Zeng Q."/>
            <person name="Gargeya S."/>
            <person name="Fitzgerald M."/>
            <person name="Abouelleil A."/>
            <person name="Alvarado L."/>
            <person name="Chapman S.B."/>
            <person name="Gainer-Dewar J."/>
            <person name="Goldberg J."/>
            <person name="Griggs A."/>
            <person name="Gujja S."/>
            <person name="Hansen M."/>
            <person name="Howarth C."/>
            <person name="Imamovic A."/>
            <person name="Ireland A."/>
            <person name="Larimer J."/>
            <person name="McCowan C."/>
            <person name="Murphy C."/>
            <person name="Pearson M."/>
            <person name="Poon T.W."/>
            <person name="Priest M."/>
            <person name="Roberts A."/>
            <person name="Saif S."/>
            <person name="Shea T."/>
            <person name="Sykes S."/>
            <person name="Wortman J."/>
            <person name="Nusbaum C."/>
            <person name="Birren B."/>
        </authorList>
    </citation>
    <scope>NUCLEOTIDE SEQUENCE [LARGE SCALE GENOMIC DNA]</scope>
    <source>
        <strain evidence="2">APO3</strain>
    </source>
</reference>
<protein>
    <submittedName>
        <fullName evidence="2">Uncharacterized protein</fullName>
    </submittedName>
</protein>
<evidence type="ECO:0000256" key="1">
    <source>
        <dbReference type="SAM" id="MobiDB-lite"/>
    </source>
</evidence>
<dbReference type="GeneID" id="20819397"/>
<evidence type="ECO:0000313" key="2">
    <source>
        <dbReference type="EMBL" id="ETV65982.1"/>
    </source>
</evidence>